<dbReference type="NCBIfam" id="TIGR01414">
    <property type="entry name" value="autotrans_barl"/>
    <property type="match status" value="1"/>
</dbReference>
<dbReference type="Gene3D" id="2.40.128.130">
    <property type="entry name" value="Autotransporter beta-domain"/>
    <property type="match status" value="1"/>
</dbReference>
<protein>
    <submittedName>
        <fullName evidence="3">Autotransporter outer membrane beta-barrel domain-containing protein</fullName>
    </submittedName>
</protein>
<evidence type="ECO:0000256" key="1">
    <source>
        <dbReference type="SAM" id="SignalP"/>
    </source>
</evidence>
<dbReference type="EMBL" id="CP101114">
    <property type="protein sequence ID" value="UTO28046.1"/>
    <property type="molecule type" value="Genomic_DNA"/>
</dbReference>
<dbReference type="SUPFAM" id="SSF51126">
    <property type="entry name" value="Pectin lyase-like"/>
    <property type="match status" value="1"/>
</dbReference>
<dbReference type="InterPro" id="IPR036709">
    <property type="entry name" value="Autotransporte_beta_dom_sf"/>
</dbReference>
<dbReference type="RefSeq" id="WP_254769954.1">
    <property type="nucleotide sequence ID" value="NZ_CP101114.1"/>
</dbReference>
<accession>A0ABY5EV67</accession>
<feature type="signal peptide" evidence="1">
    <location>
        <begin position="1"/>
        <end position="25"/>
    </location>
</feature>
<sequence length="768" mass="84109">MYKKKFLLCTIAGTFLFSHLNSTYADPPLHEIPAVDVKEGEETFNNAIILSRYIAAYVSGPQSVATITKSIILSEMNALNVEKGGRINAKEINTSSLIQGLSFSTGIMNIEDSVINVKGNYLGYGLVFSTAPKSFLEAGGKEFNKAILSNTKVLVRDGTGILGPYADADIELKNSEIRADVLLSNAFSKEITPTFLTLTTDNSILEGRVRGVQKNKTVFTLKNNSQWHLKISQKEIGRGISILDYKLLDINQRAQSNISILNLDNSSIIFNAPNAQTQYHYQTLTVGRGIQAEESEPQETQSSNEATVYNATGDAKIYFNTKWSDGEPKEQQKTDRLFVYGNVSGTTKIHFTSLSKDEDIEAAEHSIPMNMRGLSLIQVAGKVDESAFKLANGYVTMGGLPYKYTLNAYGPTSNRGKANITESFLQEDKNFWDFRLQKATLDSEGKINALVPQVASYLVMPSALFSAGFSDVNNHNTLLDNIRSKAGEMQNNKNKGIHFSSYGNKNTLSSNRDPLQYGYGADMHYAALQAGVTLAAIEDQDITTNLGLMGTYGKLAFTPKDMEGAAKSTLDKWSLAAYGSFQHKNGTHLNAFFSYGALKGNITTALIGNTTKVDNTKTLSASATIGQKLATDVEGLTFEPQAQLVYQRLMFGTLSDVDGFEVNMGNPHQWLVRIGGRLTQMVMSTEKNNTFAFYGKLNLLKAFGDNTTIQIGDTFHLNTMGSSLEGGVGINAHLLQNVALHADINYQHKLQKAGISGMRFSGGIQYRF</sequence>
<reference evidence="3" key="1">
    <citation type="submission" date="2022-07" db="EMBL/GenBank/DDBJ databases">
        <title>First report of Bartonella spp. in marsupials in Brazil, with a description of Bartonella harrusi sp. nov. and new proposal for taxonomic reclassification of species of the genus Bartonella.</title>
        <authorList>
            <person name="Amaral R.B."/>
        </authorList>
    </citation>
    <scope>NUCLEOTIDE SEQUENCE</scope>
    <source>
        <strain evidence="3">117A</strain>
    </source>
</reference>
<keyword evidence="1" id="KW-0732">Signal</keyword>
<feature type="domain" description="Autotransporter" evidence="2">
    <location>
        <begin position="490"/>
        <end position="768"/>
    </location>
</feature>
<dbReference type="InterPro" id="IPR006315">
    <property type="entry name" value="OM_autotransptr_brl_dom"/>
</dbReference>
<dbReference type="InterPro" id="IPR005546">
    <property type="entry name" value="Autotransporte_beta"/>
</dbReference>
<dbReference type="SMART" id="SM00869">
    <property type="entry name" value="Autotransporter"/>
    <property type="match status" value="1"/>
</dbReference>
<gene>
    <name evidence="3" type="ORF">NMK50_07515</name>
</gene>
<organism evidence="3 4">
    <name type="scientific">Bartonella harrusi</name>
    <dbReference type="NCBI Taxonomy" id="2961895"/>
    <lineage>
        <taxon>Bacteria</taxon>
        <taxon>Pseudomonadati</taxon>
        <taxon>Pseudomonadota</taxon>
        <taxon>Alphaproteobacteria</taxon>
        <taxon>Hyphomicrobiales</taxon>
        <taxon>Bartonellaceae</taxon>
        <taxon>Bartonella</taxon>
    </lineage>
</organism>
<evidence type="ECO:0000313" key="3">
    <source>
        <dbReference type="EMBL" id="UTO28046.1"/>
    </source>
</evidence>
<keyword evidence="4" id="KW-1185">Reference proteome</keyword>
<name>A0ABY5EV67_9HYPH</name>
<feature type="chain" id="PRO_5047115376" evidence="1">
    <location>
        <begin position="26"/>
        <end position="768"/>
    </location>
</feature>
<evidence type="ECO:0000259" key="2">
    <source>
        <dbReference type="PROSITE" id="PS51208"/>
    </source>
</evidence>
<dbReference type="Proteomes" id="UP001059475">
    <property type="component" value="Chromosome"/>
</dbReference>
<dbReference type="Pfam" id="PF03797">
    <property type="entry name" value="Autotransporter"/>
    <property type="match status" value="1"/>
</dbReference>
<dbReference type="SUPFAM" id="SSF103515">
    <property type="entry name" value="Autotransporter"/>
    <property type="match status" value="1"/>
</dbReference>
<dbReference type="InterPro" id="IPR011050">
    <property type="entry name" value="Pectin_lyase_fold/virulence"/>
</dbReference>
<evidence type="ECO:0000313" key="4">
    <source>
        <dbReference type="Proteomes" id="UP001059475"/>
    </source>
</evidence>
<dbReference type="PROSITE" id="PS51208">
    <property type="entry name" value="AUTOTRANSPORTER"/>
    <property type="match status" value="1"/>
</dbReference>
<proteinExistence type="predicted"/>